<evidence type="ECO:0000313" key="7">
    <source>
        <dbReference type="Proteomes" id="UP000196138"/>
    </source>
</evidence>
<dbReference type="Gene3D" id="2.40.420.20">
    <property type="match status" value="1"/>
</dbReference>
<dbReference type="OrthoDB" id="10524at2"/>
<feature type="region of interest" description="Disordered" evidence="3">
    <location>
        <begin position="12"/>
        <end position="36"/>
    </location>
</feature>
<organism evidence="6 7">
    <name type="scientific">Comamonas serinivorans</name>
    <dbReference type="NCBI Taxonomy" id="1082851"/>
    <lineage>
        <taxon>Bacteria</taxon>
        <taxon>Pseudomonadati</taxon>
        <taxon>Pseudomonadota</taxon>
        <taxon>Betaproteobacteria</taxon>
        <taxon>Burkholderiales</taxon>
        <taxon>Comamonadaceae</taxon>
        <taxon>Comamonas</taxon>
    </lineage>
</organism>
<dbReference type="PANTHER" id="PTHR30469">
    <property type="entry name" value="MULTIDRUG RESISTANCE PROTEIN MDTA"/>
    <property type="match status" value="1"/>
</dbReference>
<protein>
    <submittedName>
        <fullName evidence="6">Efflux transporter periplasmic adaptor subunit</fullName>
    </submittedName>
</protein>
<dbReference type="Proteomes" id="UP000196138">
    <property type="component" value="Chromosome"/>
</dbReference>
<reference evidence="6 7" key="1">
    <citation type="submission" date="2017-05" db="EMBL/GenBank/DDBJ databases">
        <authorList>
            <person name="Song R."/>
            <person name="Chenine A.L."/>
            <person name="Ruprecht R.M."/>
        </authorList>
    </citation>
    <scope>NUCLEOTIDE SEQUENCE [LARGE SCALE GENOMIC DNA]</scope>
    <source>
        <strain evidence="6 7">DSM 26136</strain>
    </source>
</reference>
<evidence type="ECO:0000259" key="5">
    <source>
        <dbReference type="Pfam" id="PF25967"/>
    </source>
</evidence>
<dbReference type="SUPFAM" id="SSF111369">
    <property type="entry name" value="HlyD-like secretion proteins"/>
    <property type="match status" value="1"/>
</dbReference>
<accession>A0A1Y0EJG0</accession>
<dbReference type="RefSeq" id="WP_087277028.1">
    <property type="nucleotide sequence ID" value="NZ_CP021455.1"/>
</dbReference>
<dbReference type="Gene3D" id="1.10.287.470">
    <property type="entry name" value="Helix hairpin bin"/>
    <property type="match status" value="1"/>
</dbReference>
<sequence length="467" mass="47416">MTPRLIPWFVSTPSGPAPAALPASRRAASTPPGRLAARRSTPAWAAGALVLALTLAGCGRSSDGPGQARPDEAASAPAAGASAAEATRPALTVSVAAPERQEWPVTLDANGNVAAWQEASVGSESNGLRLAEVRVNVGDVVKRGQVLAVFSGDTVRADVAQAQASLVEAQANAADAQGNAERARALAETGALSQQQINQYQTAAKTAQARVEAARAVLAAQQVRGRNVQVLAPDDGIISARSATVGSVLSAGTELFRLIRQGRLEWRAEVPAHELEKIQPGQRAELVLPSGSSVQGTVRAVAPSLDDKTRNALVYVDLAPHAGVKAGMFARGRFELGRQAALTVPQVAVVPRDGFNHVLVVAADNRVRLHKVQLGRRLGERVELLEALPADARLVVDGAGFLNDGDLVHVVPPLPAAAASAPASGPAPTSASAASAPAAASSGMAPAASASAPPATAASTPASASSN</sequence>
<dbReference type="PANTHER" id="PTHR30469:SF15">
    <property type="entry name" value="HLYD FAMILY OF SECRETION PROTEINS"/>
    <property type="match status" value="1"/>
</dbReference>
<name>A0A1Y0EJG0_9BURK</name>
<dbReference type="GO" id="GO:1990281">
    <property type="term" value="C:efflux pump complex"/>
    <property type="evidence" value="ECO:0007669"/>
    <property type="project" value="TreeGrafter"/>
</dbReference>
<proteinExistence type="inferred from homology"/>
<keyword evidence="7" id="KW-1185">Reference proteome</keyword>
<feature type="region of interest" description="Disordered" evidence="3">
    <location>
        <begin position="60"/>
        <end position="85"/>
    </location>
</feature>
<feature type="compositionally biased region" description="Low complexity" evidence="3">
    <location>
        <begin position="12"/>
        <end position="33"/>
    </location>
</feature>
<dbReference type="KEGG" id="cser:CCO03_02910"/>
<feature type="compositionally biased region" description="Low complexity" evidence="3">
    <location>
        <begin position="73"/>
        <end position="85"/>
    </location>
</feature>
<comment type="similarity">
    <text evidence="1">Belongs to the membrane fusion protein (MFP) (TC 8.A.1) family.</text>
</comment>
<feature type="domain" description="CusB-like beta-barrel" evidence="4">
    <location>
        <begin position="268"/>
        <end position="334"/>
    </location>
</feature>
<dbReference type="GO" id="GO:0015562">
    <property type="term" value="F:efflux transmembrane transporter activity"/>
    <property type="evidence" value="ECO:0007669"/>
    <property type="project" value="TreeGrafter"/>
</dbReference>
<gene>
    <name evidence="6" type="ORF">CCO03_02910</name>
</gene>
<dbReference type="EMBL" id="CP021455">
    <property type="protein sequence ID" value="ARU03773.1"/>
    <property type="molecule type" value="Genomic_DNA"/>
</dbReference>
<feature type="region of interest" description="Disordered" evidence="3">
    <location>
        <begin position="418"/>
        <end position="467"/>
    </location>
</feature>
<feature type="coiled-coil region" evidence="2">
    <location>
        <begin position="159"/>
        <end position="217"/>
    </location>
</feature>
<evidence type="ECO:0000259" key="4">
    <source>
        <dbReference type="Pfam" id="PF25954"/>
    </source>
</evidence>
<keyword evidence="2" id="KW-0175">Coiled coil</keyword>
<dbReference type="InterPro" id="IPR058627">
    <property type="entry name" value="MdtA-like_C"/>
</dbReference>
<evidence type="ECO:0000256" key="2">
    <source>
        <dbReference type="SAM" id="Coils"/>
    </source>
</evidence>
<feature type="domain" description="Multidrug resistance protein MdtA-like C-terminal permuted SH3" evidence="5">
    <location>
        <begin position="341"/>
        <end position="399"/>
    </location>
</feature>
<dbReference type="InterPro" id="IPR058792">
    <property type="entry name" value="Beta-barrel_RND_2"/>
</dbReference>
<dbReference type="Pfam" id="PF25967">
    <property type="entry name" value="RND-MFP_C"/>
    <property type="match status" value="1"/>
</dbReference>
<dbReference type="AlphaFoldDB" id="A0A1Y0EJG0"/>
<evidence type="ECO:0000313" key="6">
    <source>
        <dbReference type="EMBL" id="ARU03773.1"/>
    </source>
</evidence>
<evidence type="ECO:0000256" key="1">
    <source>
        <dbReference type="ARBA" id="ARBA00009477"/>
    </source>
</evidence>
<dbReference type="NCBIfam" id="TIGR01730">
    <property type="entry name" value="RND_mfp"/>
    <property type="match status" value="1"/>
</dbReference>
<dbReference type="Gene3D" id="2.40.30.170">
    <property type="match status" value="1"/>
</dbReference>
<evidence type="ECO:0000256" key="3">
    <source>
        <dbReference type="SAM" id="MobiDB-lite"/>
    </source>
</evidence>
<dbReference type="Gene3D" id="2.40.50.100">
    <property type="match status" value="1"/>
</dbReference>
<dbReference type="Pfam" id="PF25954">
    <property type="entry name" value="Beta-barrel_RND_2"/>
    <property type="match status" value="1"/>
</dbReference>
<dbReference type="InterPro" id="IPR006143">
    <property type="entry name" value="RND_pump_MFP"/>
</dbReference>